<proteinExistence type="predicted"/>
<keyword evidence="1" id="KW-0812">Transmembrane</keyword>
<dbReference type="EMBL" id="JAGEUA010000001">
    <property type="protein sequence ID" value="KAL1022516.1"/>
    <property type="molecule type" value="Genomic_DNA"/>
</dbReference>
<organism evidence="2 3">
    <name type="scientific">Umbra pygmaea</name>
    <name type="common">Eastern mudminnow</name>
    <dbReference type="NCBI Taxonomy" id="75934"/>
    <lineage>
        <taxon>Eukaryota</taxon>
        <taxon>Metazoa</taxon>
        <taxon>Chordata</taxon>
        <taxon>Craniata</taxon>
        <taxon>Vertebrata</taxon>
        <taxon>Euteleostomi</taxon>
        <taxon>Actinopterygii</taxon>
        <taxon>Neopterygii</taxon>
        <taxon>Teleostei</taxon>
        <taxon>Protacanthopterygii</taxon>
        <taxon>Esociformes</taxon>
        <taxon>Umbridae</taxon>
        <taxon>Umbra</taxon>
    </lineage>
</organism>
<evidence type="ECO:0000313" key="3">
    <source>
        <dbReference type="Proteomes" id="UP001557470"/>
    </source>
</evidence>
<feature type="transmembrane region" description="Helical" evidence="1">
    <location>
        <begin position="26"/>
        <end position="46"/>
    </location>
</feature>
<keyword evidence="1" id="KW-1133">Transmembrane helix</keyword>
<dbReference type="AlphaFoldDB" id="A0ABD0Y9D4"/>
<dbReference type="Proteomes" id="UP001557470">
    <property type="component" value="Unassembled WGS sequence"/>
</dbReference>
<keyword evidence="1" id="KW-0472">Membrane</keyword>
<reference evidence="2 3" key="1">
    <citation type="submission" date="2024-06" db="EMBL/GenBank/DDBJ databases">
        <authorList>
            <person name="Pan Q."/>
            <person name="Wen M."/>
            <person name="Jouanno E."/>
            <person name="Zahm M."/>
            <person name="Klopp C."/>
            <person name="Cabau C."/>
            <person name="Louis A."/>
            <person name="Berthelot C."/>
            <person name="Parey E."/>
            <person name="Roest Crollius H."/>
            <person name="Montfort J."/>
            <person name="Robinson-Rechavi M."/>
            <person name="Bouchez O."/>
            <person name="Lampietro C."/>
            <person name="Lopez Roques C."/>
            <person name="Donnadieu C."/>
            <person name="Postlethwait J."/>
            <person name="Bobe J."/>
            <person name="Verreycken H."/>
            <person name="Guiguen Y."/>
        </authorList>
    </citation>
    <scope>NUCLEOTIDE SEQUENCE [LARGE SCALE GENOMIC DNA]</scope>
    <source>
        <strain evidence="2">Up_M1</strain>
        <tissue evidence="2">Testis</tissue>
    </source>
</reference>
<name>A0ABD0Y9D4_UMBPY</name>
<evidence type="ECO:0000313" key="2">
    <source>
        <dbReference type="EMBL" id="KAL1022516.1"/>
    </source>
</evidence>
<comment type="caution">
    <text evidence="2">The sequence shown here is derived from an EMBL/GenBank/DDBJ whole genome shotgun (WGS) entry which is preliminary data.</text>
</comment>
<sequence length="188" mass="21749">MDGESQVEKEVYVNFEARRRRSSWRLAVVLFLQNALLVVCLSVSFYCLLRQPEPVRQEEDIYIRFEPINDIQGNVSFGQFDHNKINLSSNNIDIQISCNGTYMLYMEVYSEGLEMEPGFGNFSLMVGKRELARIAVEAKEMGCKDSIHHQIVDLRNGDNARLNFMSTNFKVCKLTLGLHYLHGRQCQR</sequence>
<accession>A0ABD0Y9D4</accession>
<keyword evidence="3" id="KW-1185">Reference proteome</keyword>
<protein>
    <recommendedName>
        <fullName evidence="4">Late embryogenesis abundant protein LEA-2 subgroup domain-containing protein</fullName>
    </recommendedName>
</protein>
<evidence type="ECO:0008006" key="4">
    <source>
        <dbReference type="Google" id="ProtNLM"/>
    </source>
</evidence>
<gene>
    <name evidence="2" type="ORF">UPYG_G00028720</name>
</gene>
<evidence type="ECO:0000256" key="1">
    <source>
        <dbReference type="SAM" id="Phobius"/>
    </source>
</evidence>